<evidence type="ECO:0000313" key="11">
    <source>
        <dbReference type="EMBL" id="RCX28054.1"/>
    </source>
</evidence>
<dbReference type="Pfam" id="PF00990">
    <property type="entry name" value="GGDEF"/>
    <property type="match status" value="1"/>
</dbReference>
<evidence type="ECO:0000256" key="5">
    <source>
        <dbReference type="SAM" id="Phobius"/>
    </source>
</evidence>
<dbReference type="PROSITE" id="PS50112">
    <property type="entry name" value="PAS"/>
    <property type="match status" value="2"/>
</dbReference>
<dbReference type="InterPro" id="IPR029787">
    <property type="entry name" value="Nucleotide_cyclase"/>
</dbReference>
<dbReference type="InterPro" id="IPR000700">
    <property type="entry name" value="PAS-assoc_C"/>
</dbReference>
<dbReference type="PANTHER" id="PTHR44757:SF2">
    <property type="entry name" value="BIOFILM ARCHITECTURE MAINTENANCE PROTEIN MBAA"/>
    <property type="match status" value="1"/>
</dbReference>
<dbReference type="InterPro" id="IPR035965">
    <property type="entry name" value="PAS-like_dom_sf"/>
</dbReference>
<gene>
    <name evidence="11" type="ORF">DFQ59_10882</name>
</gene>
<dbReference type="EMBL" id="QPJY01000008">
    <property type="protein sequence ID" value="RCX28054.1"/>
    <property type="molecule type" value="Genomic_DNA"/>
</dbReference>
<feature type="domain" description="HAMP" evidence="9">
    <location>
        <begin position="214"/>
        <end position="266"/>
    </location>
</feature>
<dbReference type="CDD" id="cd01949">
    <property type="entry name" value="GGDEF"/>
    <property type="match status" value="1"/>
</dbReference>
<feature type="domain" description="EAL" evidence="8">
    <location>
        <begin position="682"/>
        <end position="936"/>
    </location>
</feature>
<feature type="domain" description="GGDEF" evidence="10">
    <location>
        <begin position="540"/>
        <end position="673"/>
    </location>
</feature>
<dbReference type="SMART" id="SM00052">
    <property type="entry name" value="EAL"/>
    <property type="match status" value="1"/>
</dbReference>
<evidence type="ECO:0000256" key="2">
    <source>
        <dbReference type="ARBA" id="ARBA00012282"/>
    </source>
</evidence>
<dbReference type="SUPFAM" id="SSF55073">
    <property type="entry name" value="Nucleotide cyclase"/>
    <property type="match status" value="1"/>
</dbReference>
<dbReference type="SUPFAM" id="SSF158472">
    <property type="entry name" value="HAMP domain-like"/>
    <property type="match status" value="1"/>
</dbReference>
<dbReference type="SMART" id="SM00304">
    <property type="entry name" value="HAMP"/>
    <property type="match status" value="1"/>
</dbReference>
<dbReference type="InterPro" id="IPR001633">
    <property type="entry name" value="EAL_dom"/>
</dbReference>
<evidence type="ECO:0000256" key="3">
    <source>
        <dbReference type="ARBA" id="ARBA00022636"/>
    </source>
</evidence>
<dbReference type="CDD" id="cd06225">
    <property type="entry name" value="HAMP"/>
    <property type="match status" value="1"/>
</dbReference>
<dbReference type="NCBIfam" id="TIGR00229">
    <property type="entry name" value="sensory_box"/>
    <property type="match status" value="2"/>
</dbReference>
<dbReference type="SUPFAM" id="SSF141868">
    <property type="entry name" value="EAL domain-like"/>
    <property type="match status" value="1"/>
</dbReference>
<dbReference type="PROSITE" id="PS50113">
    <property type="entry name" value="PAC"/>
    <property type="match status" value="2"/>
</dbReference>
<organism evidence="11 12">
    <name type="scientific">Thioalbus denitrificans</name>
    <dbReference type="NCBI Taxonomy" id="547122"/>
    <lineage>
        <taxon>Bacteria</taxon>
        <taxon>Pseudomonadati</taxon>
        <taxon>Pseudomonadota</taxon>
        <taxon>Gammaproteobacteria</taxon>
        <taxon>Chromatiales</taxon>
        <taxon>Ectothiorhodospiraceae</taxon>
        <taxon>Thioalbus</taxon>
    </lineage>
</organism>
<dbReference type="InterPro" id="IPR000014">
    <property type="entry name" value="PAS"/>
</dbReference>
<dbReference type="AlphaFoldDB" id="A0A369C8C5"/>
<dbReference type="PANTHER" id="PTHR44757">
    <property type="entry name" value="DIGUANYLATE CYCLASE DGCP"/>
    <property type="match status" value="1"/>
</dbReference>
<dbReference type="RefSeq" id="WP_114280474.1">
    <property type="nucleotide sequence ID" value="NZ_QPJY01000008.1"/>
</dbReference>
<name>A0A369C8C5_9GAMM</name>
<dbReference type="Pfam" id="PF00672">
    <property type="entry name" value="HAMP"/>
    <property type="match status" value="1"/>
</dbReference>
<dbReference type="Gene3D" id="3.20.20.450">
    <property type="entry name" value="EAL domain"/>
    <property type="match status" value="1"/>
</dbReference>
<dbReference type="InterPro" id="IPR035919">
    <property type="entry name" value="EAL_sf"/>
</dbReference>
<dbReference type="PROSITE" id="PS50885">
    <property type="entry name" value="HAMP"/>
    <property type="match status" value="1"/>
</dbReference>
<dbReference type="PROSITE" id="PS50883">
    <property type="entry name" value="EAL"/>
    <property type="match status" value="1"/>
</dbReference>
<dbReference type="InterPro" id="IPR043128">
    <property type="entry name" value="Rev_trsase/Diguanyl_cyclase"/>
</dbReference>
<dbReference type="CDD" id="cd01948">
    <property type="entry name" value="EAL"/>
    <property type="match status" value="1"/>
</dbReference>
<evidence type="ECO:0000259" key="6">
    <source>
        <dbReference type="PROSITE" id="PS50112"/>
    </source>
</evidence>
<dbReference type="SMART" id="SM00091">
    <property type="entry name" value="PAS"/>
    <property type="match status" value="2"/>
</dbReference>
<keyword evidence="5" id="KW-1133">Transmembrane helix</keyword>
<keyword evidence="3" id="KW-0973">c-di-GMP</keyword>
<dbReference type="GO" id="GO:0071111">
    <property type="term" value="F:cyclic-guanylate-specific phosphodiesterase activity"/>
    <property type="evidence" value="ECO:0007669"/>
    <property type="project" value="UniProtKB-EC"/>
</dbReference>
<keyword evidence="12" id="KW-1185">Reference proteome</keyword>
<comment type="cofactor">
    <cofactor evidence="1">
        <name>Mg(2+)</name>
        <dbReference type="ChEBI" id="CHEBI:18420"/>
    </cofactor>
</comment>
<keyword evidence="5" id="KW-0812">Transmembrane</keyword>
<dbReference type="OrthoDB" id="8553030at2"/>
<evidence type="ECO:0000313" key="12">
    <source>
        <dbReference type="Proteomes" id="UP000252707"/>
    </source>
</evidence>
<evidence type="ECO:0000259" key="8">
    <source>
        <dbReference type="PROSITE" id="PS50883"/>
    </source>
</evidence>
<feature type="domain" description="PAS" evidence="6">
    <location>
        <begin position="378"/>
        <end position="426"/>
    </location>
</feature>
<evidence type="ECO:0000259" key="9">
    <source>
        <dbReference type="PROSITE" id="PS50885"/>
    </source>
</evidence>
<evidence type="ECO:0000256" key="4">
    <source>
        <dbReference type="ARBA" id="ARBA00051114"/>
    </source>
</evidence>
<dbReference type="CDD" id="cd00130">
    <property type="entry name" value="PAS"/>
    <property type="match status" value="2"/>
</dbReference>
<evidence type="ECO:0000256" key="1">
    <source>
        <dbReference type="ARBA" id="ARBA00001946"/>
    </source>
</evidence>
<dbReference type="InterPro" id="IPR052155">
    <property type="entry name" value="Biofilm_reg_signaling"/>
</dbReference>
<dbReference type="SUPFAM" id="SSF55785">
    <property type="entry name" value="PYP-like sensor domain (PAS domain)"/>
    <property type="match status" value="2"/>
</dbReference>
<dbReference type="GO" id="GO:0071732">
    <property type="term" value="P:cellular response to nitric oxide"/>
    <property type="evidence" value="ECO:0007669"/>
    <property type="project" value="UniProtKB-ARBA"/>
</dbReference>
<feature type="transmembrane region" description="Helical" evidence="5">
    <location>
        <begin position="191"/>
        <end position="212"/>
    </location>
</feature>
<proteinExistence type="predicted"/>
<dbReference type="SMART" id="SM00086">
    <property type="entry name" value="PAC"/>
    <property type="match status" value="2"/>
</dbReference>
<dbReference type="Gene3D" id="3.30.450.20">
    <property type="entry name" value="PAS domain"/>
    <property type="match status" value="2"/>
</dbReference>
<dbReference type="InterPro" id="IPR001610">
    <property type="entry name" value="PAC"/>
</dbReference>
<dbReference type="Pfam" id="PF00563">
    <property type="entry name" value="EAL"/>
    <property type="match status" value="1"/>
</dbReference>
<dbReference type="FunFam" id="3.30.70.270:FF:000001">
    <property type="entry name" value="Diguanylate cyclase domain protein"/>
    <property type="match status" value="1"/>
</dbReference>
<evidence type="ECO:0000259" key="7">
    <source>
        <dbReference type="PROSITE" id="PS50113"/>
    </source>
</evidence>
<dbReference type="NCBIfam" id="TIGR00254">
    <property type="entry name" value="GGDEF"/>
    <property type="match status" value="1"/>
</dbReference>
<dbReference type="FunFam" id="3.20.20.450:FF:000001">
    <property type="entry name" value="Cyclic di-GMP phosphodiesterase yahA"/>
    <property type="match status" value="1"/>
</dbReference>
<dbReference type="PROSITE" id="PS50887">
    <property type="entry name" value="GGDEF"/>
    <property type="match status" value="1"/>
</dbReference>
<dbReference type="InterPro" id="IPR000160">
    <property type="entry name" value="GGDEF_dom"/>
</dbReference>
<dbReference type="GO" id="GO:0007165">
    <property type="term" value="P:signal transduction"/>
    <property type="evidence" value="ECO:0007669"/>
    <property type="project" value="InterPro"/>
</dbReference>
<accession>A0A369C8C5</accession>
<dbReference type="EC" id="3.1.4.52" evidence="2"/>
<dbReference type="InterPro" id="IPR003660">
    <property type="entry name" value="HAMP_dom"/>
</dbReference>
<dbReference type="Pfam" id="PF13426">
    <property type="entry name" value="PAS_9"/>
    <property type="match status" value="2"/>
</dbReference>
<feature type="domain" description="PAC" evidence="7">
    <location>
        <begin position="333"/>
        <end position="384"/>
    </location>
</feature>
<sequence length="950" mass="103749">MRGGLFRRYAIPFLALIAGVAAAITTAHLLLLGQAMHSASQSSAEALEKALYAQLEQRGRLLAGFLADDLVNSVYNYDMATIQETLVTVTGQPDVAHALIYDTDGQMLHDGRQGIPGFSRPVDSPLDDLRAGEMRLRRLAETLEVDAPILLGERPLGAVRLVLSLEGIRAGIDASRSRIDAVADASFYRDIVATALISLVLMAVGGGLALWVTRRLVRPIRQLAQSADRVGKGDYNIEVDSRRDDELGDLARSFQAMGRNLAHTTISKQYLDNIIGSMENALLVSTPEGRVTLVNRALCVLLGQAEKDLIGSQVTDLAPEVPPQRLLSEGIINGLETWLTSRGGRPIPVSLSGSVMHENGTVRGLVLVAQDITERKQAEEQLRLASSVFANTSEGIVIIDERGVIRMVNGAFAQLVGRSPAQLNDKVFGEFLVDAIGGREDPVGEIVEAVVRKGQWEGEISVQRGDGTRAPQWLTVSAVRDDAGALSQCACILLDLTELRDAEERVRHLAYFDTITGLPNRTLFQDRLEHALAHANREGHRLAVLFLDLDRFKSVNDTLGHAMGDQLLAAVARGLSRSLRAEDTVARLGGDEFAVIVDNIAQAEDVAQVAAKVMEIFGRPFQVTGHDLFTSASIGISVYPDDARDGEGLLRNADTAMYRAKERGRNSYQFFTSDMNARALEHMALEHGMRRALERDEFRLAYQPIVDLETREPVGMEALVRWTHPQLGEVPPGRFIPVAEDCGLIGRLGEWVLTEACRQLSAWRREGITVQRLAVNISSRQFYDPQLVDRIQDILASSGIAPTDLSLELTERTLIDDVEGSTGILTRLHELGLEIALDDFGTGYSALGFLKRFPIQLLKVDASFVNDIALDDDDAALVEGIVTLAHNLGLKVVAEGVENLDQVHLLAGYGCDYAQGYFFARPLSAQQMTDVLLQGQGLSARKFNRDRAGT</sequence>
<dbReference type="GO" id="GO:0016020">
    <property type="term" value="C:membrane"/>
    <property type="evidence" value="ECO:0007669"/>
    <property type="project" value="InterPro"/>
</dbReference>
<dbReference type="Gene3D" id="3.30.70.270">
    <property type="match status" value="1"/>
</dbReference>
<dbReference type="Proteomes" id="UP000252707">
    <property type="component" value="Unassembled WGS sequence"/>
</dbReference>
<keyword evidence="5" id="KW-0472">Membrane</keyword>
<protein>
    <recommendedName>
        <fullName evidence="2">cyclic-guanylate-specific phosphodiesterase</fullName>
        <ecNumber evidence="2">3.1.4.52</ecNumber>
    </recommendedName>
</protein>
<reference evidence="11 12" key="1">
    <citation type="submission" date="2018-07" db="EMBL/GenBank/DDBJ databases">
        <title>Genomic Encyclopedia of Type Strains, Phase IV (KMG-IV): sequencing the most valuable type-strain genomes for metagenomic binning, comparative biology and taxonomic classification.</title>
        <authorList>
            <person name="Goeker M."/>
        </authorList>
    </citation>
    <scope>NUCLEOTIDE SEQUENCE [LARGE SCALE GENOMIC DNA]</scope>
    <source>
        <strain evidence="11 12">DSM 26407</strain>
    </source>
</reference>
<evidence type="ECO:0000259" key="10">
    <source>
        <dbReference type="PROSITE" id="PS50887"/>
    </source>
</evidence>
<feature type="domain" description="PAC" evidence="7">
    <location>
        <begin position="456"/>
        <end position="508"/>
    </location>
</feature>
<comment type="caution">
    <text evidence="11">The sequence shown here is derived from an EMBL/GenBank/DDBJ whole genome shotgun (WGS) entry which is preliminary data.</text>
</comment>
<comment type="catalytic activity">
    <reaction evidence="4">
        <text>3',3'-c-di-GMP + H2O = 5'-phosphoguanylyl(3'-&gt;5')guanosine + H(+)</text>
        <dbReference type="Rhea" id="RHEA:24902"/>
        <dbReference type="ChEBI" id="CHEBI:15377"/>
        <dbReference type="ChEBI" id="CHEBI:15378"/>
        <dbReference type="ChEBI" id="CHEBI:58754"/>
        <dbReference type="ChEBI" id="CHEBI:58805"/>
        <dbReference type="EC" id="3.1.4.52"/>
    </reaction>
    <physiologicalReaction direction="left-to-right" evidence="4">
        <dbReference type="Rhea" id="RHEA:24903"/>
    </physiologicalReaction>
</comment>
<dbReference type="Gene3D" id="6.10.340.10">
    <property type="match status" value="1"/>
</dbReference>
<feature type="domain" description="PAS" evidence="6">
    <location>
        <begin position="267"/>
        <end position="317"/>
    </location>
</feature>
<dbReference type="SMART" id="SM00267">
    <property type="entry name" value="GGDEF"/>
    <property type="match status" value="1"/>
</dbReference>